<evidence type="ECO:0000259" key="4">
    <source>
        <dbReference type="PROSITE" id="PS50995"/>
    </source>
</evidence>
<dbReference type="PANTHER" id="PTHR42756">
    <property type="entry name" value="TRANSCRIPTIONAL REGULATOR, MARR"/>
    <property type="match status" value="1"/>
</dbReference>
<evidence type="ECO:0000256" key="2">
    <source>
        <dbReference type="ARBA" id="ARBA00023125"/>
    </source>
</evidence>
<feature type="domain" description="HTH marR-type" evidence="4">
    <location>
        <begin position="1"/>
        <end position="147"/>
    </location>
</feature>
<reference evidence="5 6" key="1">
    <citation type="submission" date="2016-10" db="EMBL/GenBank/DDBJ databases">
        <authorList>
            <person name="de Groot N.N."/>
        </authorList>
    </citation>
    <scope>NUCLEOTIDE SEQUENCE [LARGE SCALE GENOMIC DNA]</scope>
    <source>
        <strain evidence="5 6">CGMCC 1.5058</strain>
    </source>
</reference>
<dbReference type="SUPFAM" id="SSF46785">
    <property type="entry name" value="Winged helix' DNA-binding domain"/>
    <property type="match status" value="1"/>
</dbReference>
<dbReference type="AlphaFoldDB" id="A0A1G8LZQ5"/>
<keyword evidence="2 5" id="KW-0238">DNA-binding</keyword>
<dbReference type="PRINTS" id="PR00598">
    <property type="entry name" value="HTHMARR"/>
</dbReference>
<dbReference type="Proteomes" id="UP000183255">
    <property type="component" value="Unassembled WGS sequence"/>
</dbReference>
<dbReference type="PANTHER" id="PTHR42756:SF1">
    <property type="entry name" value="TRANSCRIPTIONAL REPRESSOR OF EMRAB OPERON"/>
    <property type="match status" value="1"/>
</dbReference>
<evidence type="ECO:0000313" key="6">
    <source>
        <dbReference type="Proteomes" id="UP000183255"/>
    </source>
</evidence>
<dbReference type="GO" id="GO:0003700">
    <property type="term" value="F:DNA-binding transcription factor activity"/>
    <property type="evidence" value="ECO:0007669"/>
    <property type="project" value="InterPro"/>
</dbReference>
<dbReference type="Gene3D" id="1.10.10.10">
    <property type="entry name" value="Winged helix-like DNA-binding domain superfamily/Winged helix DNA-binding domain"/>
    <property type="match status" value="1"/>
</dbReference>
<evidence type="ECO:0000256" key="1">
    <source>
        <dbReference type="ARBA" id="ARBA00023015"/>
    </source>
</evidence>
<keyword evidence="1" id="KW-0805">Transcription regulation</keyword>
<protein>
    <submittedName>
        <fullName evidence="5">DNA-binding transcriptional regulator, MarR family</fullName>
    </submittedName>
</protein>
<dbReference type="SMART" id="SM00347">
    <property type="entry name" value="HTH_MARR"/>
    <property type="match status" value="1"/>
</dbReference>
<dbReference type="EMBL" id="FNDZ01000003">
    <property type="protein sequence ID" value="SDI61158.1"/>
    <property type="molecule type" value="Genomic_DNA"/>
</dbReference>
<dbReference type="Pfam" id="PF12802">
    <property type="entry name" value="MarR_2"/>
    <property type="match status" value="1"/>
</dbReference>
<accession>A0A1G8LZQ5</accession>
<dbReference type="PROSITE" id="PS50995">
    <property type="entry name" value="HTH_MARR_2"/>
    <property type="match status" value="1"/>
</dbReference>
<dbReference type="InterPro" id="IPR036388">
    <property type="entry name" value="WH-like_DNA-bd_sf"/>
</dbReference>
<evidence type="ECO:0000313" key="5">
    <source>
        <dbReference type="EMBL" id="SDI61158.1"/>
    </source>
</evidence>
<dbReference type="InterPro" id="IPR000835">
    <property type="entry name" value="HTH_MarR-typ"/>
</dbReference>
<dbReference type="RefSeq" id="WP_031575027.1">
    <property type="nucleotide sequence ID" value="NZ_FNDZ01000003.1"/>
</dbReference>
<keyword evidence="3" id="KW-0804">Transcription</keyword>
<dbReference type="InterPro" id="IPR036390">
    <property type="entry name" value="WH_DNA-bd_sf"/>
</dbReference>
<organism evidence="5 6">
    <name type="scientific">Proteiniclasticum ruminis</name>
    <dbReference type="NCBI Taxonomy" id="398199"/>
    <lineage>
        <taxon>Bacteria</taxon>
        <taxon>Bacillati</taxon>
        <taxon>Bacillota</taxon>
        <taxon>Clostridia</taxon>
        <taxon>Eubacteriales</taxon>
        <taxon>Clostridiaceae</taxon>
        <taxon>Proteiniclasticum</taxon>
    </lineage>
</organism>
<gene>
    <name evidence="5" type="ORF">SAMN05421804_103234</name>
</gene>
<proteinExistence type="predicted"/>
<name>A0A1G8LZQ5_9CLOT</name>
<evidence type="ECO:0000256" key="3">
    <source>
        <dbReference type="ARBA" id="ARBA00023163"/>
    </source>
</evidence>
<dbReference type="GO" id="GO:0003677">
    <property type="term" value="F:DNA binding"/>
    <property type="evidence" value="ECO:0007669"/>
    <property type="project" value="UniProtKB-KW"/>
</dbReference>
<sequence length="147" mass="17245">MDRQEIICETGEYIFHVNMLMHSKLMNFQNMAKISELPPSHIKVLFFLKKMGEKTMSELAKIMEVSKPNLTPIVDRLLEEKLIARKEAQKDRRKLVVEITRDGETFIHMLHEKAKEKLGERLSEMSEEDLLKLHEATKTLQDVLKKL</sequence>